<organism evidence="2 3">
    <name type="scientific">Candidatus Uhrbacteria bacterium RIFCSPLOWO2_01_FULL_47_24</name>
    <dbReference type="NCBI Taxonomy" id="1802401"/>
    <lineage>
        <taxon>Bacteria</taxon>
        <taxon>Candidatus Uhriibacteriota</taxon>
    </lineage>
</organism>
<evidence type="ECO:0000313" key="3">
    <source>
        <dbReference type="Proteomes" id="UP000176897"/>
    </source>
</evidence>
<proteinExistence type="predicted"/>
<keyword evidence="1" id="KW-0812">Transmembrane</keyword>
<reference evidence="2 3" key="1">
    <citation type="journal article" date="2016" name="Nat. Commun.">
        <title>Thousands of microbial genomes shed light on interconnected biogeochemical processes in an aquifer system.</title>
        <authorList>
            <person name="Anantharaman K."/>
            <person name="Brown C.T."/>
            <person name="Hug L.A."/>
            <person name="Sharon I."/>
            <person name="Castelle C.J."/>
            <person name="Probst A.J."/>
            <person name="Thomas B.C."/>
            <person name="Singh A."/>
            <person name="Wilkins M.J."/>
            <person name="Karaoz U."/>
            <person name="Brodie E.L."/>
            <person name="Williams K.H."/>
            <person name="Hubbard S.S."/>
            <person name="Banfield J.F."/>
        </authorList>
    </citation>
    <scope>NUCLEOTIDE SEQUENCE [LARGE SCALE GENOMIC DNA]</scope>
</reference>
<dbReference type="STRING" id="1802401.A3B21_02235"/>
<dbReference type="Proteomes" id="UP000176897">
    <property type="component" value="Unassembled WGS sequence"/>
</dbReference>
<evidence type="ECO:0000256" key="1">
    <source>
        <dbReference type="SAM" id="Phobius"/>
    </source>
</evidence>
<keyword evidence="1" id="KW-1133">Transmembrane helix</keyword>
<feature type="transmembrane region" description="Helical" evidence="1">
    <location>
        <begin position="59"/>
        <end position="89"/>
    </location>
</feature>
<dbReference type="AlphaFoldDB" id="A0A1F7UPE2"/>
<keyword evidence="1" id="KW-0472">Membrane</keyword>
<name>A0A1F7UPE2_9BACT</name>
<evidence type="ECO:0000313" key="2">
    <source>
        <dbReference type="EMBL" id="OGL80170.1"/>
    </source>
</evidence>
<gene>
    <name evidence="2" type="ORF">A3B21_02235</name>
</gene>
<dbReference type="EMBL" id="MGEJ01000014">
    <property type="protein sequence ID" value="OGL80170.1"/>
    <property type="molecule type" value="Genomic_DNA"/>
</dbReference>
<protein>
    <submittedName>
        <fullName evidence="2">Uncharacterized protein</fullName>
    </submittedName>
</protein>
<accession>A0A1F7UPE2</accession>
<sequence>MRGMIFYRKSCSLTTTNKEEEKMKHLTVAFYGIAPLLLQGCYAMDNDGMKFDDDFAELCGWLGIIMFCIAVFGKSKSGGLAFAGVILILA</sequence>
<comment type="caution">
    <text evidence="2">The sequence shown here is derived from an EMBL/GenBank/DDBJ whole genome shotgun (WGS) entry which is preliminary data.</text>
</comment>